<dbReference type="EMBL" id="BPLR01018683">
    <property type="protein sequence ID" value="GIZ01532.1"/>
    <property type="molecule type" value="Genomic_DNA"/>
</dbReference>
<reference evidence="2 3" key="1">
    <citation type="submission" date="2021-06" db="EMBL/GenBank/DDBJ databases">
        <title>Caerostris extrusa draft genome.</title>
        <authorList>
            <person name="Kono N."/>
            <person name="Arakawa K."/>
        </authorList>
    </citation>
    <scope>NUCLEOTIDE SEQUENCE [LARGE SCALE GENOMIC DNA]</scope>
</reference>
<keyword evidence="3" id="KW-1185">Reference proteome</keyword>
<evidence type="ECO:0000313" key="2">
    <source>
        <dbReference type="EMBL" id="GIZ01532.1"/>
    </source>
</evidence>
<feature type="compositionally biased region" description="Basic and acidic residues" evidence="1">
    <location>
        <begin position="20"/>
        <end position="45"/>
    </location>
</feature>
<comment type="caution">
    <text evidence="2">The sequence shown here is derived from an EMBL/GenBank/DDBJ whole genome shotgun (WGS) entry which is preliminary data.</text>
</comment>
<feature type="compositionally biased region" description="Basic and acidic residues" evidence="1">
    <location>
        <begin position="60"/>
        <end position="69"/>
    </location>
</feature>
<dbReference type="AlphaFoldDB" id="A0AAV4Y2F1"/>
<feature type="region of interest" description="Disordered" evidence="1">
    <location>
        <begin position="1"/>
        <end position="152"/>
    </location>
</feature>
<organism evidence="2 3">
    <name type="scientific">Caerostris extrusa</name>
    <name type="common">Bark spider</name>
    <name type="synonym">Caerostris bankana</name>
    <dbReference type="NCBI Taxonomy" id="172846"/>
    <lineage>
        <taxon>Eukaryota</taxon>
        <taxon>Metazoa</taxon>
        <taxon>Ecdysozoa</taxon>
        <taxon>Arthropoda</taxon>
        <taxon>Chelicerata</taxon>
        <taxon>Arachnida</taxon>
        <taxon>Araneae</taxon>
        <taxon>Araneomorphae</taxon>
        <taxon>Entelegynae</taxon>
        <taxon>Araneoidea</taxon>
        <taxon>Araneidae</taxon>
        <taxon>Caerostris</taxon>
    </lineage>
</organism>
<evidence type="ECO:0000313" key="3">
    <source>
        <dbReference type="Proteomes" id="UP001054945"/>
    </source>
</evidence>
<gene>
    <name evidence="2" type="ORF">CEXT_52261</name>
</gene>
<name>A0AAV4Y2F1_CAEEX</name>
<dbReference type="Proteomes" id="UP001054945">
    <property type="component" value="Unassembled WGS sequence"/>
</dbReference>
<sequence length="152" mass="16846">MKKMMSMVKKTTKRLQNIPKRKDDVSDRENDGEVPSEKENTKTEEDTNIENAGVTEDDSADKTDNEKPTDTTNQDSTDTVKDSGTVILKSMDDSDSNDENADKSTVIETQAEVHAADSSSPPLVQTTEDVKTENSTVDDEVDIADFVNKREQ</sequence>
<protein>
    <submittedName>
        <fullName evidence="2">Uncharacterized protein</fullName>
    </submittedName>
</protein>
<accession>A0AAV4Y2F1</accession>
<proteinExistence type="predicted"/>
<feature type="compositionally biased region" description="Polar residues" evidence="1">
    <location>
        <begin position="117"/>
        <end position="127"/>
    </location>
</feature>
<evidence type="ECO:0000256" key="1">
    <source>
        <dbReference type="SAM" id="MobiDB-lite"/>
    </source>
</evidence>